<gene>
    <name evidence="2" type="ORF">AWB68_04765</name>
</gene>
<dbReference type="PANTHER" id="PTHR43162">
    <property type="match status" value="1"/>
</dbReference>
<evidence type="ECO:0000259" key="1">
    <source>
        <dbReference type="Pfam" id="PF05368"/>
    </source>
</evidence>
<dbReference type="RefSeq" id="WP_087646825.1">
    <property type="nucleotide sequence ID" value="NZ_FCON02000060.1"/>
</dbReference>
<protein>
    <submittedName>
        <fullName evidence="2">NmrA family protein</fullName>
    </submittedName>
</protein>
<dbReference type="Proteomes" id="UP000054770">
    <property type="component" value="Unassembled WGS sequence"/>
</dbReference>
<dbReference type="InterPro" id="IPR008030">
    <property type="entry name" value="NmrA-like"/>
</dbReference>
<organism evidence="2 3">
    <name type="scientific">Caballeronia choica</name>
    <dbReference type="NCBI Taxonomy" id="326476"/>
    <lineage>
        <taxon>Bacteria</taxon>
        <taxon>Pseudomonadati</taxon>
        <taxon>Pseudomonadota</taxon>
        <taxon>Betaproteobacteria</taxon>
        <taxon>Burkholderiales</taxon>
        <taxon>Burkholderiaceae</taxon>
        <taxon>Caballeronia</taxon>
    </lineage>
</organism>
<dbReference type="InterPro" id="IPR051604">
    <property type="entry name" value="Ergot_Alk_Oxidoreductase"/>
</dbReference>
<accession>A0A158K4F8</accession>
<dbReference type="Gene3D" id="3.40.50.720">
    <property type="entry name" value="NAD(P)-binding Rossmann-like Domain"/>
    <property type="match status" value="1"/>
</dbReference>
<reference evidence="2" key="1">
    <citation type="submission" date="2016-01" db="EMBL/GenBank/DDBJ databases">
        <authorList>
            <person name="Peeters C."/>
        </authorList>
    </citation>
    <scope>NUCLEOTIDE SEQUENCE [LARGE SCALE GENOMIC DNA]</scope>
    <source>
        <strain evidence="2">LMG 22940</strain>
    </source>
</reference>
<dbReference type="InterPro" id="IPR036291">
    <property type="entry name" value="NAD(P)-bd_dom_sf"/>
</dbReference>
<proteinExistence type="predicted"/>
<keyword evidence="3" id="KW-1185">Reference proteome</keyword>
<sequence>MLKPRILVTGATGKTGSVVVAELLKAGYPVRAMVHRDDGRSARLKAQGAEIAVADMSDFERVAEALKDVQRAYYCPPFDPYMIQGAVAFAVAATQSRLEHIVSLSQWLSSPSHPALMTRQHWLVDRLFSMTPGVAHTIVRPGFFADAYLVMIGFAAHLGVFPWIYGDSRNAPPSNEDIARVAVAALMDPVQHAGKSYRPTGPELLGAKDMAKAIGRAVGRPVRVVPAPTWLFMKAARMGGLPIDVISGVRYYIDDHKRGAFELGAPTTDVLDVTGQPAEDFETIARRYAALPHNRRTLGNWLRQFAEFVIAPLSPGFDLERYDRELRRPFPSEPKFAPESKVWLSEHAMAHVEPRAAIAALRTLRA</sequence>
<evidence type="ECO:0000313" key="2">
    <source>
        <dbReference type="EMBL" id="SAL75410.1"/>
    </source>
</evidence>
<name>A0A158K4F8_9BURK</name>
<dbReference type="SUPFAM" id="SSF51735">
    <property type="entry name" value="NAD(P)-binding Rossmann-fold domains"/>
    <property type="match status" value="1"/>
</dbReference>
<dbReference type="PANTHER" id="PTHR43162:SF1">
    <property type="entry name" value="PRESTALK A DIFFERENTIATION PROTEIN A"/>
    <property type="match status" value="1"/>
</dbReference>
<dbReference type="OrthoDB" id="5510591at2"/>
<comment type="caution">
    <text evidence="2">The sequence shown here is derived from an EMBL/GenBank/DDBJ whole genome shotgun (WGS) entry which is preliminary data.</text>
</comment>
<dbReference type="EMBL" id="FCON02000060">
    <property type="protein sequence ID" value="SAL75410.1"/>
    <property type="molecule type" value="Genomic_DNA"/>
</dbReference>
<dbReference type="Pfam" id="PF05368">
    <property type="entry name" value="NmrA"/>
    <property type="match status" value="1"/>
</dbReference>
<evidence type="ECO:0000313" key="3">
    <source>
        <dbReference type="Proteomes" id="UP000054770"/>
    </source>
</evidence>
<dbReference type="Gene3D" id="3.90.25.10">
    <property type="entry name" value="UDP-galactose 4-epimerase, domain 1"/>
    <property type="match status" value="1"/>
</dbReference>
<feature type="domain" description="NmrA-like" evidence="1">
    <location>
        <begin position="4"/>
        <end position="102"/>
    </location>
</feature>
<dbReference type="AlphaFoldDB" id="A0A158K4F8"/>